<dbReference type="EMBL" id="MTCZ01000107">
    <property type="protein sequence ID" value="OWP83512.1"/>
    <property type="molecule type" value="Genomic_DNA"/>
</dbReference>
<protein>
    <submittedName>
        <fullName evidence="1">Uncharacterized protein</fullName>
    </submittedName>
</protein>
<dbReference type="Proteomes" id="UP000197768">
    <property type="component" value="Unassembled WGS sequence"/>
</dbReference>
<accession>A0A246GH52</accession>
<gene>
    <name evidence="1" type="ORF">BWK59_10175</name>
</gene>
<name>A0A246GH52_9FLAO</name>
<dbReference type="AlphaFoldDB" id="A0A246GH52"/>
<evidence type="ECO:0000313" key="2">
    <source>
        <dbReference type="Proteomes" id="UP000197768"/>
    </source>
</evidence>
<proteinExistence type="predicted"/>
<evidence type="ECO:0000313" key="1">
    <source>
        <dbReference type="EMBL" id="OWP83512.1"/>
    </source>
</evidence>
<reference evidence="1 2" key="1">
    <citation type="journal article" date="2017" name="Infect. Genet. Evol.">
        <title>Comparative genome analysis of fish pathogen Flavobacterium columnare reveals extensive sequence diversity within the species.</title>
        <authorList>
            <person name="Kayansamruaj P."/>
            <person name="Dong H.T."/>
            <person name="Hirono I."/>
            <person name="Kondo H."/>
            <person name="Senapin S."/>
            <person name="Rodkhum C."/>
        </authorList>
    </citation>
    <scope>NUCLEOTIDE SEQUENCE [LARGE SCALE GENOMIC DNA]</scope>
    <source>
        <strain evidence="1 2">1215</strain>
    </source>
</reference>
<dbReference type="RefSeq" id="WP_088393565.1">
    <property type="nucleotide sequence ID" value="NZ_MTCZ01000107.1"/>
</dbReference>
<sequence length="150" mass="17021">MQTLYVKADGEICGAIKIHPNTPKFQKKINVVFVNVTTDINGKAVTGSAKAGGATFFKKCLNQALVIPNLVVETQDLDCTGNLLWNTFKNKFCTYGQINKNKKGYRVTKDSGLRSYLEQKLKDQFGNKYKGLLYCVFYRRKSGLEWFLLF</sequence>
<organism evidence="1 2">
    <name type="scientific">Flavobacterium davisii</name>
    <dbReference type="NCBI Taxonomy" id="2906077"/>
    <lineage>
        <taxon>Bacteria</taxon>
        <taxon>Pseudomonadati</taxon>
        <taxon>Bacteroidota</taxon>
        <taxon>Flavobacteriia</taxon>
        <taxon>Flavobacteriales</taxon>
        <taxon>Flavobacteriaceae</taxon>
        <taxon>Flavobacterium</taxon>
    </lineage>
</organism>
<comment type="caution">
    <text evidence="1">The sequence shown here is derived from an EMBL/GenBank/DDBJ whole genome shotgun (WGS) entry which is preliminary data.</text>
</comment>